<proteinExistence type="predicted"/>
<comment type="caution">
    <text evidence="1">The sequence shown here is derived from an EMBL/GenBank/DDBJ whole genome shotgun (WGS) entry which is preliminary data.</text>
</comment>
<protein>
    <submittedName>
        <fullName evidence="1">Uncharacterized protein</fullName>
    </submittedName>
</protein>
<dbReference type="EMBL" id="MU118361">
    <property type="protein sequence ID" value="KAF9642770.1"/>
    <property type="molecule type" value="Genomic_DNA"/>
</dbReference>
<name>A0ACB6YZ77_THEGA</name>
<reference evidence="1" key="1">
    <citation type="submission" date="2019-10" db="EMBL/GenBank/DDBJ databases">
        <authorList>
            <consortium name="DOE Joint Genome Institute"/>
            <person name="Kuo A."/>
            <person name="Miyauchi S."/>
            <person name="Kiss E."/>
            <person name="Drula E."/>
            <person name="Kohler A."/>
            <person name="Sanchez-Garcia M."/>
            <person name="Andreopoulos B."/>
            <person name="Barry K.W."/>
            <person name="Bonito G."/>
            <person name="Buee M."/>
            <person name="Carver A."/>
            <person name="Chen C."/>
            <person name="Cichocki N."/>
            <person name="Clum A."/>
            <person name="Culley D."/>
            <person name="Crous P.W."/>
            <person name="Fauchery L."/>
            <person name="Girlanda M."/>
            <person name="Hayes R."/>
            <person name="Keri Z."/>
            <person name="Labutti K."/>
            <person name="Lipzen A."/>
            <person name="Lombard V."/>
            <person name="Magnuson J."/>
            <person name="Maillard F."/>
            <person name="Morin E."/>
            <person name="Murat C."/>
            <person name="Nolan M."/>
            <person name="Ohm R."/>
            <person name="Pangilinan J."/>
            <person name="Pereira M."/>
            <person name="Perotto S."/>
            <person name="Peter M."/>
            <person name="Riley R."/>
            <person name="Sitrit Y."/>
            <person name="Stielow B."/>
            <person name="Szollosi G."/>
            <person name="Zifcakova L."/>
            <person name="Stursova M."/>
            <person name="Spatafora J.W."/>
            <person name="Tedersoo L."/>
            <person name="Vaario L.-M."/>
            <person name="Yamada A."/>
            <person name="Yan M."/>
            <person name="Wang P."/>
            <person name="Xu J."/>
            <person name="Bruns T."/>
            <person name="Baldrian P."/>
            <person name="Vilgalys R."/>
            <person name="Henrissat B."/>
            <person name="Grigoriev I.V."/>
            <person name="Hibbett D."/>
            <person name="Nagy L.G."/>
            <person name="Martin F.M."/>
        </authorList>
    </citation>
    <scope>NUCLEOTIDE SEQUENCE</scope>
    <source>
        <strain evidence="1">P2</strain>
    </source>
</reference>
<organism evidence="1 2">
    <name type="scientific">Thelephora ganbajun</name>
    <name type="common">Ganba fungus</name>
    <dbReference type="NCBI Taxonomy" id="370292"/>
    <lineage>
        <taxon>Eukaryota</taxon>
        <taxon>Fungi</taxon>
        <taxon>Dikarya</taxon>
        <taxon>Basidiomycota</taxon>
        <taxon>Agaricomycotina</taxon>
        <taxon>Agaricomycetes</taxon>
        <taxon>Thelephorales</taxon>
        <taxon>Thelephoraceae</taxon>
        <taxon>Thelephora</taxon>
    </lineage>
</organism>
<accession>A0ACB6YZ77</accession>
<evidence type="ECO:0000313" key="1">
    <source>
        <dbReference type="EMBL" id="KAF9642770.1"/>
    </source>
</evidence>
<dbReference type="Proteomes" id="UP000886501">
    <property type="component" value="Unassembled WGS sequence"/>
</dbReference>
<gene>
    <name evidence="1" type="ORF">BDM02DRAFT_1939069</name>
</gene>
<keyword evidence="2" id="KW-1185">Reference proteome</keyword>
<sequence length="146" mass="16778">MSTRLSNLLLLPSLRSPPYPVLHRHHPPLPRLGRYVHRWTLGFSFVFTFLSFIRIHVQSPVWRRHRIDSEFALYEIVKTLQTPGGPAVPQDRLPCILNPMFSTHCHRYARPAVRSLFQTPWTSDILVSGLPVCTVELSLAESGGQW</sequence>
<reference evidence="1" key="2">
    <citation type="journal article" date="2020" name="Nat. Commun.">
        <title>Large-scale genome sequencing of mycorrhizal fungi provides insights into the early evolution of symbiotic traits.</title>
        <authorList>
            <person name="Miyauchi S."/>
            <person name="Kiss E."/>
            <person name="Kuo A."/>
            <person name="Drula E."/>
            <person name="Kohler A."/>
            <person name="Sanchez-Garcia M."/>
            <person name="Morin E."/>
            <person name="Andreopoulos B."/>
            <person name="Barry K.W."/>
            <person name="Bonito G."/>
            <person name="Buee M."/>
            <person name="Carver A."/>
            <person name="Chen C."/>
            <person name="Cichocki N."/>
            <person name="Clum A."/>
            <person name="Culley D."/>
            <person name="Crous P.W."/>
            <person name="Fauchery L."/>
            <person name="Girlanda M."/>
            <person name="Hayes R.D."/>
            <person name="Keri Z."/>
            <person name="LaButti K."/>
            <person name="Lipzen A."/>
            <person name="Lombard V."/>
            <person name="Magnuson J."/>
            <person name="Maillard F."/>
            <person name="Murat C."/>
            <person name="Nolan M."/>
            <person name="Ohm R.A."/>
            <person name="Pangilinan J."/>
            <person name="Pereira M.F."/>
            <person name="Perotto S."/>
            <person name="Peter M."/>
            <person name="Pfister S."/>
            <person name="Riley R."/>
            <person name="Sitrit Y."/>
            <person name="Stielow J.B."/>
            <person name="Szollosi G."/>
            <person name="Zifcakova L."/>
            <person name="Stursova M."/>
            <person name="Spatafora J.W."/>
            <person name="Tedersoo L."/>
            <person name="Vaario L.M."/>
            <person name="Yamada A."/>
            <person name="Yan M."/>
            <person name="Wang P."/>
            <person name="Xu J."/>
            <person name="Bruns T."/>
            <person name="Baldrian P."/>
            <person name="Vilgalys R."/>
            <person name="Dunand C."/>
            <person name="Henrissat B."/>
            <person name="Grigoriev I.V."/>
            <person name="Hibbett D."/>
            <person name="Nagy L.G."/>
            <person name="Martin F.M."/>
        </authorList>
    </citation>
    <scope>NUCLEOTIDE SEQUENCE</scope>
    <source>
        <strain evidence="1">P2</strain>
    </source>
</reference>
<evidence type="ECO:0000313" key="2">
    <source>
        <dbReference type="Proteomes" id="UP000886501"/>
    </source>
</evidence>